<feature type="compositionally biased region" description="Basic residues" evidence="1">
    <location>
        <begin position="43"/>
        <end position="60"/>
    </location>
</feature>
<evidence type="ECO:0000256" key="1">
    <source>
        <dbReference type="SAM" id="MobiDB-lite"/>
    </source>
</evidence>
<name>A0A1L9T765_9EURO</name>
<organism evidence="3 4">
    <name type="scientific">Aspergillus sydowii CBS 593.65</name>
    <dbReference type="NCBI Taxonomy" id="1036612"/>
    <lineage>
        <taxon>Eukaryota</taxon>
        <taxon>Fungi</taxon>
        <taxon>Dikarya</taxon>
        <taxon>Ascomycota</taxon>
        <taxon>Pezizomycotina</taxon>
        <taxon>Eurotiomycetes</taxon>
        <taxon>Eurotiomycetidae</taxon>
        <taxon>Eurotiales</taxon>
        <taxon>Aspergillaceae</taxon>
        <taxon>Aspergillus</taxon>
        <taxon>Aspergillus subgen. Nidulantes</taxon>
    </lineage>
</organism>
<feature type="region of interest" description="Disordered" evidence="1">
    <location>
        <begin position="20"/>
        <end position="129"/>
    </location>
</feature>
<evidence type="ECO:0000313" key="3">
    <source>
        <dbReference type="EMBL" id="OJJ55211.1"/>
    </source>
</evidence>
<reference evidence="4" key="1">
    <citation type="journal article" date="2017" name="Genome Biol.">
        <title>Comparative genomics reveals high biological diversity and specific adaptations in the industrially and medically important fungal genus Aspergillus.</title>
        <authorList>
            <person name="de Vries R.P."/>
            <person name="Riley R."/>
            <person name="Wiebenga A."/>
            <person name="Aguilar-Osorio G."/>
            <person name="Amillis S."/>
            <person name="Uchima C.A."/>
            <person name="Anderluh G."/>
            <person name="Asadollahi M."/>
            <person name="Askin M."/>
            <person name="Barry K."/>
            <person name="Battaglia E."/>
            <person name="Bayram O."/>
            <person name="Benocci T."/>
            <person name="Braus-Stromeyer S.A."/>
            <person name="Caldana C."/>
            <person name="Canovas D."/>
            <person name="Cerqueira G.C."/>
            <person name="Chen F."/>
            <person name="Chen W."/>
            <person name="Choi C."/>
            <person name="Clum A."/>
            <person name="Dos Santos R.A."/>
            <person name="Damasio A.R."/>
            <person name="Diallinas G."/>
            <person name="Emri T."/>
            <person name="Fekete E."/>
            <person name="Flipphi M."/>
            <person name="Freyberg S."/>
            <person name="Gallo A."/>
            <person name="Gournas C."/>
            <person name="Habgood R."/>
            <person name="Hainaut M."/>
            <person name="Harispe M.L."/>
            <person name="Henrissat B."/>
            <person name="Hilden K.S."/>
            <person name="Hope R."/>
            <person name="Hossain A."/>
            <person name="Karabika E."/>
            <person name="Karaffa L."/>
            <person name="Karanyi Z."/>
            <person name="Krasevec N."/>
            <person name="Kuo A."/>
            <person name="Kusch H."/>
            <person name="LaButti K."/>
            <person name="Lagendijk E.L."/>
            <person name="Lapidus A."/>
            <person name="Levasseur A."/>
            <person name="Lindquist E."/>
            <person name="Lipzen A."/>
            <person name="Logrieco A.F."/>
            <person name="MacCabe A."/>
            <person name="Maekelae M.R."/>
            <person name="Malavazi I."/>
            <person name="Melin P."/>
            <person name="Meyer V."/>
            <person name="Mielnichuk N."/>
            <person name="Miskei M."/>
            <person name="Molnar A.P."/>
            <person name="Mule G."/>
            <person name="Ngan C.Y."/>
            <person name="Orejas M."/>
            <person name="Orosz E."/>
            <person name="Ouedraogo J.P."/>
            <person name="Overkamp K.M."/>
            <person name="Park H.-S."/>
            <person name="Perrone G."/>
            <person name="Piumi F."/>
            <person name="Punt P.J."/>
            <person name="Ram A.F."/>
            <person name="Ramon A."/>
            <person name="Rauscher S."/>
            <person name="Record E."/>
            <person name="Riano-Pachon D.M."/>
            <person name="Robert V."/>
            <person name="Roehrig J."/>
            <person name="Ruller R."/>
            <person name="Salamov A."/>
            <person name="Salih N.S."/>
            <person name="Samson R.A."/>
            <person name="Sandor E."/>
            <person name="Sanguinetti M."/>
            <person name="Schuetze T."/>
            <person name="Sepcic K."/>
            <person name="Shelest E."/>
            <person name="Sherlock G."/>
            <person name="Sophianopoulou V."/>
            <person name="Squina F.M."/>
            <person name="Sun H."/>
            <person name="Susca A."/>
            <person name="Todd R.B."/>
            <person name="Tsang A."/>
            <person name="Unkles S.E."/>
            <person name="van de Wiele N."/>
            <person name="van Rossen-Uffink D."/>
            <person name="Oliveira J.V."/>
            <person name="Vesth T.C."/>
            <person name="Visser J."/>
            <person name="Yu J.-H."/>
            <person name="Zhou M."/>
            <person name="Andersen M.R."/>
            <person name="Archer D.B."/>
            <person name="Baker S.E."/>
            <person name="Benoit I."/>
            <person name="Brakhage A.A."/>
            <person name="Braus G.H."/>
            <person name="Fischer R."/>
            <person name="Frisvad J.C."/>
            <person name="Goldman G.H."/>
            <person name="Houbraken J."/>
            <person name="Oakley B."/>
            <person name="Pocsi I."/>
            <person name="Scazzocchio C."/>
            <person name="Seiboth B."/>
            <person name="vanKuyk P.A."/>
            <person name="Wortman J."/>
            <person name="Dyer P.S."/>
            <person name="Grigoriev I.V."/>
        </authorList>
    </citation>
    <scope>NUCLEOTIDE SEQUENCE [LARGE SCALE GENOMIC DNA]</scope>
    <source>
        <strain evidence="4">CBS 593.65</strain>
    </source>
</reference>
<evidence type="ECO:0000313" key="4">
    <source>
        <dbReference type="Proteomes" id="UP000184356"/>
    </source>
</evidence>
<gene>
    <name evidence="3" type="ORF">ASPSYDRAFT_35005</name>
</gene>
<dbReference type="VEuPathDB" id="FungiDB:ASPSYDRAFT_35005"/>
<keyword evidence="4" id="KW-1185">Reference proteome</keyword>
<dbReference type="EMBL" id="KV878593">
    <property type="protein sequence ID" value="OJJ55211.1"/>
    <property type="molecule type" value="Genomic_DNA"/>
</dbReference>
<feature type="compositionally biased region" description="Basic and acidic residues" evidence="1">
    <location>
        <begin position="83"/>
        <end position="92"/>
    </location>
</feature>
<feature type="compositionally biased region" description="Basic and acidic residues" evidence="1">
    <location>
        <begin position="20"/>
        <end position="29"/>
    </location>
</feature>
<sequence>MASLLVIGGILLAAKYADEHAEKKNRDVGPDSDNYSEVTLSRTSKRDKLKPKYWHSRRKARTDAQPSDTCESSSPPPYAELPAYRDLEKMEDPAELDSSEVGRDRVTVHEAPGTPHEERYIKDRLPELD</sequence>
<protein>
    <submittedName>
        <fullName evidence="3">Uncharacterized protein</fullName>
    </submittedName>
</protein>
<dbReference type="GeneID" id="63761371"/>
<dbReference type="Proteomes" id="UP000184356">
    <property type="component" value="Unassembled WGS sequence"/>
</dbReference>
<dbReference type="OrthoDB" id="4486167at2759"/>
<keyword evidence="2" id="KW-0732">Signal</keyword>
<accession>A0A1L9T765</accession>
<feature type="compositionally biased region" description="Basic and acidic residues" evidence="1">
    <location>
        <begin position="115"/>
        <end position="129"/>
    </location>
</feature>
<feature type="signal peptide" evidence="2">
    <location>
        <begin position="1"/>
        <end position="17"/>
    </location>
</feature>
<dbReference type="RefSeq" id="XP_040699017.1">
    <property type="nucleotide sequence ID" value="XM_040845298.1"/>
</dbReference>
<proteinExistence type="predicted"/>
<dbReference type="AlphaFoldDB" id="A0A1L9T765"/>
<feature type="compositionally biased region" description="Polar residues" evidence="1">
    <location>
        <begin position="33"/>
        <end position="42"/>
    </location>
</feature>
<feature type="compositionally biased region" description="Polar residues" evidence="1">
    <location>
        <begin position="64"/>
        <end position="73"/>
    </location>
</feature>
<evidence type="ECO:0000256" key="2">
    <source>
        <dbReference type="SAM" id="SignalP"/>
    </source>
</evidence>
<feature type="chain" id="PRO_5013290374" evidence="2">
    <location>
        <begin position="18"/>
        <end position="129"/>
    </location>
</feature>